<dbReference type="InterPro" id="IPR025337">
    <property type="entry name" value="Questin_oxidase-like"/>
</dbReference>
<keyword evidence="1" id="KW-0560">Oxidoreductase</keyword>
<evidence type="ECO:0000313" key="2">
    <source>
        <dbReference type="EMBL" id="QKX57456.1"/>
    </source>
</evidence>
<gene>
    <name evidence="2" type="ORF">TRUGW13939_04569</name>
</gene>
<dbReference type="GeneID" id="55992070"/>
<keyword evidence="3" id="KW-1185">Reference proteome</keyword>
<dbReference type="Pfam" id="PF14027">
    <property type="entry name" value="Questin_oxidase"/>
    <property type="match status" value="1"/>
</dbReference>
<dbReference type="EMBL" id="CP055899">
    <property type="protein sequence ID" value="QKX57456.1"/>
    <property type="molecule type" value="Genomic_DNA"/>
</dbReference>
<dbReference type="KEGG" id="trg:TRUGW13939_04569"/>
<dbReference type="PANTHER" id="PTHR35870">
    <property type="entry name" value="PROTEIN, PUTATIVE (AFU_ORTHOLOGUE AFUA_5G03330)-RELATED"/>
    <property type="match status" value="1"/>
</dbReference>
<reference evidence="3" key="1">
    <citation type="submission" date="2020-06" db="EMBL/GenBank/DDBJ databases">
        <title>A chromosome-scale genome assembly of Talaromyces rugulosus W13939.</title>
        <authorList>
            <person name="Wang B."/>
            <person name="Guo L."/>
            <person name="Ye K."/>
            <person name="Wang L."/>
        </authorList>
    </citation>
    <scope>NUCLEOTIDE SEQUENCE [LARGE SCALE GENOMIC DNA]</scope>
    <source>
        <strain evidence="3">W13939</strain>
    </source>
</reference>
<accession>A0A7H8QUI1</accession>
<dbReference type="PANTHER" id="PTHR35870:SF6">
    <property type="entry name" value="MGS207 PROTEIN"/>
    <property type="match status" value="1"/>
</dbReference>
<sequence>MAGLISSLFSSKSFTSIRVPSGKIYDVEDAVEKPARSLKHFLKLNYAEHALHANTDSSDFVASYNNIDHILISAFLFGANEIDLSNFYEKESNGLEPWKDSPGEVAGLDWKDYLGKKEYQRAFLDFFEDHLADESYDWKKVLHNFLFAREEPFINSITGNLGQPLVHLGYALKMTSRAMVMEALTLVATSYNDNNINKYSDDPSYFQTEPSYKTTSILEILDKVRADKTFTNNSLAIPGEHNLETIFRNHEAALLDHCNAWKISTDPLTHFRESQAAAAALFVSAAQSENKHDLNLLRPLAMSHAILVILPSVPDKFHIGLVRQWWLTTLAIYIAQLRPEINQNSITAYDIQGKDWSWVAKQALRGPHATNARFVEGLHALKEIGETWTDSENYYLKAAVKFADEFKG</sequence>
<evidence type="ECO:0008006" key="4">
    <source>
        <dbReference type="Google" id="ProtNLM"/>
    </source>
</evidence>
<dbReference type="OrthoDB" id="10265971at2759"/>
<name>A0A7H8QUI1_TALRU</name>
<organism evidence="2 3">
    <name type="scientific">Talaromyces rugulosus</name>
    <name type="common">Penicillium rugulosum</name>
    <dbReference type="NCBI Taxonomy" id="121627"/>
    <lineage>
        <taxon>Eukaryota</taxon>
        <taxon>Fungi</taxon>
        <taxon>Dikarya</taxon>
        <taxon>Ascomycota</taxon>
        <taxon>Pezizomycotina</taxon>
        <taxon>Eurotiomycetes</taxon>
        <taxon>Eurotiomycetidae</taxon>
        <taxon>Eurotiales</taxon>
        <taxon>Trichocomaceae</taxon>
        <taxon>Talaromyces</taxon>
        <taxon>Talaromyces sect. Islandici</taxon>
    </lineage>
</organism>
<proteinExistence type="predicted"/>
<dbReference type="Proteomes" id="UP000509510">
    <property type="component" value="Chromosome II"/>
</dbReference>
<dbReference type="GO" id="GO:0016491">
    <property type="term" value="F:oxidoreductase activity"/>
    <property type="evidence" value="ECO:0007669"/>
    <property type="project" value="UniProtKB-KW"/>
</dbReference>
<dbReference type="AlphaFoldDB" id="A0A7H8QUI1"/>
<evidence type="ECO:0000256" key="1">
    <source>
        <dbReference type="ARBA" id="ARBA00023002"/>
    </source>
</evidence>
<evidence type="ECO:0000313" key="3">
    <source>
        <dbReference type="Proteomes" id="UP000509510"/>
    </source>
</evidence>
<dbReference type="RefSeq" id="XP_035343634.1">
    <property type="nucleotide sequence ID" value="XM_035487741.1"/>
</dbReference>
<protein>
    <recommendedName>
        <fullName evidence="4">MGS207 protein</fullName>
    </recommendedName>
</protein>